<dbReference type="Pfam" id="PF08028">
    <property type="entry name" value="Acyl-CoA_dh_2"/>
    <property type="match status" value="1"/>
</dbReference>
<dbReference type="GO" id="GO:0050660">
    <property type="term" value="F:flavin adenine dinucleotide binding"/>
    <property type="evidence" value="ECO:0007669"/>
    <property type="project" value="InterPro"/>
</dbReference>
<dbReference type="PIRSF" id="PIRSF016578">
    <property type="entry name" value="HsaA"/>
    <property type="match status" value="1"/>
</dbReference>
<name>A0AAU0MFQ3_9MICO</name>
<dbReference type="EC" id="1.-.-.-" evidence="4"/>
<evidence type="ECO:0000259" key="3">
    <source>
        <dbReference type="Pfam" id="PF08028"/>
    </source>
</evidence>
<dbReference type="EMBL" id="CP137080">
    <property type="protein sequence ID" value="WOQ69024.1"/>
    <property type="molecule type" value="Genomic_DNA"/>
</dbReference>
<dbReference type="InterPro" id="IPR009100">
    <property type="entry name" value="AcylCoA_DH/oxidase_NM_dom_sf"/>
</dbReference>
<dbReference type="InterPro" id="IPR046373">
    <property type="entry name" value="Acyl-CoA_Oxase/DH_mid-dom_sf"/>
</dbReference>
<keyword evidence="5" id="KW-1185">Reference proteome</keyword>
<organism evidence="4 5">
    <name type="scientific">Microbacterium limosum</name>
    <dbReference type="NCBI Taxonomy" id="3079935"/>
    <lineage>
        <taxon>Bacteria</taxon>
        <taxon>Bacillati</taxon>
        <taxon>Actinomycetota</taxon>
        <taxon>Actinomycetes</taxon>
        <taxon>Micrococcales</taxon>
        <taxon>Microbacteriaceae</taxon>
        <taxon>Microbacterium</taxon>
    </lineage>
</organism>
<dbReference type="PANTHER" id="PTHR43884:SF25">
    <property type="entry name" value="ACYL-COA DEHYDROGENASE YDBM-RELATED"/>
    <property type="match status" value="1"/>
</dbReference>
<dbReference type="Gene3D" id="1.20.140.10">
    <property type="entry name" value="Butyryl-CoA Dehydrogenase, subunit A, domain 3"/>
    <property type="match status" value="1"/>
</dbReference>
<sequence>MTDHTTTPPFDAADHLPDELIERIRARAARHDAENTFPHDDLDDLRSAGYLGILVPQDRGGAGLGVAEAAILQQRLAGASPATALAVNMHLVWTGVAKVLRDRGIDDLAFVQEGAAAGEVFAFGISEAGNDLVLFGSDTDAAPLPDGGYAFTGTKIFTSLSPAWTHLGLHGLDTSSPDGPRLVYAFVPRSAESEGTIEVRDDWDTLGMRATQSRTTVLSGAVAPADRVVRFVPPGPNPDPLVFGIFSVFEVLLASVYTGIARRALDVAVATAGARTSKKTGKTYAQDPDIRWHIADMALAYDALPPQIASLAADVDALADHGARWFSLLAGLKHRATATAKRVVDDAMLVAGGSSYFTRSELSRLYRDVLAGAFHPSDPESAHATLASAWLGPIES</sequence>
<dbReference type="PANTHER" id="PTHR43884">
    <property type="entry name" value="ACYL-COA DEHYDROGENASE"/>
    <property type="match status" value="1"/>
</dbReference>
<dbReference type="Pfam" id="PF02771">
    <property type="entry name" value="Acyl-CoA_dh_N"/>
    <property type="match status" value="1"/>
</dbReference>
<reference evidence="4 5" key="1">
    <citation type="submission" date="2023-10" db="EMBL/GenBank/DDBJ databases">
        <title>Y20.</title>
        <authorList>
            <person name="Zhang G."/>
            <person name="Ding Y."/>
        </authorList>
    </citation>
    <scope>NUCLEOTIDE SEQUENCE [LARGE SCALE GENOMIC DNA]</scope>
    <source>
        <strain evidence="4 5">Y20</strain>
    </source>
</reference>
<dbReference type="InterPro" id="IPR036250">
    <property type="entry name" value="AcylCo_DH-like_C"/>
</dbReference>
<feature type="domain" description="Acyl-CoA dehydrogenase C-terminal" evidence="3">
    <location>
        <begin position="253"/>
        <end position="375"/>
    </location>
</feature>
<evidence type="ECO:0000313" key="4">
    <source>
        <dbReference type="EMBL" id="WOQ69024.1"/>
    </source>
</evidence>
<dbReference type="Proteomes" id="UP001329313">
    <property type="component" value="Chromosome"/>
</dbReference>
<gene>
    <name evidence="4" type="ORF">RYJ27_09960</name>
</gene>
<protein>
    <submittedName>
        <fullName evidence="4">Acyl-CoA dehydrogenase family protein</fullName>
        <ecNumber evidence="4">1.-.-.-</ecNumber>
    </submittedName>
</protein>
<evidence type="ECO:0000259" key="2">
    <source>
        <dbReference type="Pfam" id="PF02771"/>
    </source>
</evidence>
<dbReference type="SUPFAM" id="SSF56645">
    <property type="entry name" value="Acyl-CoA dehydrogenase NM domain-like"/>
    <property type="match status" value="1"/>
</dbReference>
<dbReference type="Gene3D" id="1.10.540.10">
    <property type="entry name" value="Acyl-CoA dehydrogenase/oxidase, N-terminal domain"/>
    <property type="match status" value="1"/>
</dbReference>
<proteinExistence type="predicted"/>
<evidence type="ECO:0000256" key="1">
    <source>
        <dbReference type="ARBA" id="ARBA00023002"/>
    </source>
</evidence>
<accession>A0AAU0MFQ3</accession>
<feature type="domain" description="Acyl-CoA dehydrogenase/oxidase N-terminal" evidence="2">
    <location>
        <begin position="22"/>
        <end position="91"/>
    </location>
</feature>
<evidence type="ECO:0000313" key="5">
    <source>
        <dbReference type="Proteomes" id="UP001329313"/>
    </source>
</evidence>
<dbReference type="AlphaFoldDB" id="A0AAU0MFQ3"/>
<dbReference type="InterPro" id="IPR037069">
    <property type="entry name" value="AcylCoA_DH/ox_N_sf"/>
</dbReference>
<dbReference type="SUPFAM" id="SSF47203">
    <property type="entry name" value="Acyl-CoA dehydrogenase C-terminal domain-like"/>
    <property type="match status" value="1"/>
</dbReference>
<dbReference type="InterPro" id="IPR013107">
    <property type="entry name" value="Acyl-CoA_DH_C"/>
</dbReference>
<keyword evidence="1 4" id="KW-0560">Oxidoreductase</keyword>
<dbReference type="KEGG" id="mliy:RYJ27_09960"/>
<dbReference type="InterPro" id="IPR013786">
    <property type="entry name" value="AcylCoA_DH/ox_N"/>
</dbReference>
<dbReference type="GO" id="GO:0003995">
    <property type="term" value="F:acyl-CoA dehydrogenase activity"/>
    <property type="evidence" value="ECO:0007669"/>
    <property type="project" value="TreeGrafter"/>
</dbReference>
<dbReference type="Gene3D" id="2.40.110.10">
    <property type="entry name" value="Butyryl-CoA Dehydrogenase, subunit A, domain 2"/>
    <property type="match status" value="1"/>
</dbReference>
<dbReference type="RefSeq" id="WP_330170160.1">
    <property type="nucleotide sequence ID" value="NZ_CP137080.1"/>
</dbReference>